<evidence type="ECO:0000256" key="8">
    <source>
        <dbReference type="ARBA" id="ARBA00023018"/>
    </source>
</evidence>
<evidence type="ECO:0000256" key="7">
    <source>
        <dbReference type="ARBA" id="ARBA00022989"/>
    </source>
</evidence>
<evidence type="ECO:0000256" key="1">
    <source>
        <dbReference type="ARBA" id="ARBA00004337"/>
    </source>
</evidence>
<sequence>MQFSRGVGNHGYKRYEPCDVGAASEGRWKWDDEMKLEFTSAFFTGVYGMWNIYIFALIVLYAPSHKQWPTETENHGIVNEEIEFSRLATDPMKRRNVYLKIASESIELEWILEEEAHIQGEADCLVFLTNIAPLNASIPHRMRACSTPLLILLCGRLLKVSMSSETRTLNSSRHSGFELMLVHVGSSIGQGSNGSELLIFPPEADWIPVQTPCFIEKSGSTEDLWPGTLTTKPQRQYMASKYMINIASLTRQMKTTSSHLFIVIPHRTSSLHLIIEITQWTPSSHQFTTITCQTSSCQRPVPLLSIPHTLAKMIHRYIICTTPPDSS</sequence>
<evidence type="ECO:0000256" key="15">
    <source>
        <dbReference type="ARBA" id="ARBA00034107"/>
    </source>
</evidence>
<evidence type="ECO:0000256" key="4">
    <source>
        <dbReference type="ARBA" id="ARBA00022692"/>
    </source>
</evidence>
<feature type="domain" description="Wntless-like transmembrane" evidence="17">
    <location>
        <begin position="38"/>
        <end position="65"/>
    </location>
</feature>
<dbReference type="AlphaFoldDB" id="A0A7R9D8S1"/>
<comment type="function">
    <text evidence="12">A segment polarity gene required for wingless (wg)-dependent patterning processes, acting in both wg-sending cells and wg-target cells. In non-neuronal cells wls directs wg secretion. The wls traffic loop encompasses the Golgi, the cell surface, an endocytic compartment and a retrograde route leading back to the Golgi, and involves clathrin-mediated endocytosis and the retromer complex (a conserved protein complex consisting of Vps35 and Vps26). In neuronal cells (the larval motorneuron NMJ), the wg signal moves across the synapse via the release of wls-containing exosome-like vesicles. Postsynaptic wls is required for the trafficking of fz2 through the fz2-interacting protein Grip.</text>
</comment>
<keyword evidence="5" id="KW-0217">Developmental protein</keyword>
<evidence type="ECO:0000256" key="16">
    <source>
        <dbReference type="SAM" id="Phobius"/>
    </source>
</evidence>
<dbReference type="Pfam" id="PF06664">
    <property type="entry name" value="WLS-like_TM"/>
    <property type="match status" value="1"/>
</dbReference>
<keyword evidence="7 16" id="KW-1133">Transmembrane helix</keyword>
<feature type="transmembrane region" description="Helical" evidence="16">
    <location>
        <begin position="38"/>
        <end position="62"/>
    </location>
</feature>
<comment type="subcellular location">
    <subcellularLocation>
        <location evidence="2">Endoplasmic reticulum membrane</location>
        <topology evidence="2">Multi-pass membrane protein</topology>
    </subcellularLocation>
    <subcellularLocation>
        <location evidence="1">Endosome membrane</location>
        <topology evidence="1">Multi-pass membrane protein</topology>
    </subcellularLocation>
    <subcellularLocation>
        <location evidence="14">Postsynaptic cell membrane</location>
        <topology evidence="14">Multi-pass membrane protein</topology>
    </subcellularLocation>
    <subcellularLocation>
        <location evidence="15">Presynaptic cell membrane</location>
        <topology evidence="15">Multi-pass membrane protein</topology>
    </subcellularLocation>
</comment>
<keyword evidence="6" id="KW-0967">Endosome</keyword>
<evidence type="ECO:0000259" key="17">
    <source>
        <dbReference type="Pfam" id="PF06664"/>
    </source>
</evidence>
<keyword evidence="10" id="KW-0628">Postsynaptic cell membrane</keyword>
<name>A0A7R9D8S1_TIMPO</name>
<dbReference type="GO" id="GO:0017147">
    <property type="term" value="F:Wnt-protein binding"/>
    <property type="evidence" value="ECO:0007669"/>
    <property type="project" value="InterPro"/>
</dbReference>
<dbReference type="PANTHER" id="PTHR13449:SF2">
    <property type="entry name" value="PROTEIN WNTLESS HOMOLOG"/>
    <property type="match status" value="1"/>
</dbReference>
<dbReference type="GO" id="GO:0045211">
    <property type="term" value="C:postsynaptic membrane"/>
    <property type="evidence" value="ECO:0007669"/>
    <property type="project" value="UniProtKB-SubCell"/>
</dbReference>
<evidence type="ECO:0000313" key="18">
    <source>
        <dbReference type="EMBL" id="CAD7408613.1"/>
    </source>
</evidence>
<keyword evidence="5" id="KW-0709">Segmentation polarity protein</keyword>
<evidence type="ECO:0000256" key="10">
    <source>
        <dbReference type="ARBA" id="ARBA00023257"/>
    </source>
</evidence>
<keyword evidence="8" id="KW-0770">Synapse</keyword>
<dbReference type="GO" id="GO:0061355">
    <property type="term" value="P:Wnt protein secretion"/>
    <property type="evidence" value="ECO:0007669"/>
    <property type="project" value="TreeGrafter"/>
</dbReference>
<proteinExistence type="predicted"/>
<evidence type="ECO:0000256" key="13">
    <source>
        <dbReference type="ARBA" id="ARBA00025880"/>
    </source>
</evidence>
<dbReference type="GO" id="GO:0005789">
    <property type="term" value="C:endoplasmic reticulum membrane"/>
    <property type="evidence" value="ECO:0007669"/>
    <property type="project" value="UniProtKB-SubCell"/>
</dbReference>
<dbReference type="EMBL" id="OD003790">
    <property type="protein sequence ID" value="CAD7408613.1"/>
    <property type="molecule type" value="Genomic_DNA"/>
</dbReference>
<reference evidence="18" key="1">
    <citation type="submission" date="2020-11" db="EMBL/GenBank/DDBJ databases">
        <authorList>
            <person name="Tran Van P."/>
        </authorList>
    </citation>
    <scope>NUCLEOTIDE SEQUENCE</scope>
</reference>
<keyword evidence="9 16" id="KW-0472">Membrane</keyword>
<keyword evidence="4 16" id="KW-0812">Transmembrane</keyword>
<evidence type="ECO:0000256" key="9">
    <source>
        <dbReference type="ARBA" id="ARBA00023136"/>
    </source>
</evidence>
<evidence type="ECO:0000256" key="5">
    <source>
        <dbReference type="ARBA" id="ARBA00022716"/>
    </source>
</evidence>
<protein>
    <recommendedName>
        <fullName evidence="3">Protein wntless</fullName>
    </recommendedName>
</protein>
<dbReference type="InterPro" id="IPR009551">
    <property type="entry name" value="Wntless"/>
</dbReference>
<comment type="subunit">
    <text evidence="13">Interacts with wg; in the Golgi. Interacts with Vps35, a component of the retromer complex; wls stability is regulated by Vps35.</text>
</comment>
<evidence type="ECO:0000256" key="2">
    <source>
        <dbReference type="ARBA" id="ARBA00004477"/>
    </source>
</evidence>
<dbReference type="GO" id="GO:0006886">
    <property type="term" value="P:intracellular protein transport"/>
    <property type="evidence" value="ECO:0007669"/>
    <property type="project" value="TreeGrafter"/>
</dbReference>
<accession>A0A7R9D8S1</accession>
<dbReference type="GO" id="GO:0007367">
    <property type="term" value="P:segment polarity determination"/>
    <property type="evidence" value="ECO:0007669"/>
    <property type="project" value="UniProtKB-KW"/>
</dbReference>
<evidence type="ECO:0000256" key="6">
    <source>
        <dbReference type="ARBA" id="ARBA00022753"/>
    </source>
</evidence>
<dbReference type="InterPro" id="IPR047843">
    <property type="entry name" value="WLS-like_TM"/>
</dbReference>
<keyword evidence="11" id="KW-0966">Cell projection</keyword>
<evidence type="ECO:0000256" key="12">
    <source>
        <dbReference type="ARBA" id="ARBA00025339"/>
    </source>
</evidence>
<gene>
    <name evidence="18" type="ORF">TPSB3V08_LOCUS6441</name>
</gene>
<organism evidence="18">
    <name type="scientific">Timema poppense</name>
    <name type="common">Walking stick</name>
    <dbReference type="NCBI Taxonomy" id="170557"/>
    <lineage>
        <taxon>Eukaryota</taxon>
        <taxon>Metazoa</taxon>
        <taxon>Ecdysozoa</taxon>
        <taxon>Arthropoda</taxon>
        <taxon>Hexapoda</taxon>
        <taxon>Insecta</taxon>
        <taxon>Pterygota</taxon>
        <taxon>Neoptera</taxon>
        <taxon>Polyneoptera</taxon>
        <taxon>Phasmatodea</taxon>
        <taxon>Timematodea</taxon>
        <taxon>Timematoidea</taxon>
        <taxon>Timematidae</taxon>
        <taxon>Timema</taxon>
    </lineage>
</organism>
<dbReference type="GO" id="GO:0016055">
    <property type="term" value="P:Wnt signaling pathway"/>
    <property type="evidence" value="ECO:0007669"/>
    <property type="project" value="InterPro"/>
</dbReference>
<evidence type="ECO:0000256" key="3">
    <source>
        <dbReference type="ARBA" id="ARBA00015887"/>
    </source>
</evidence>
<dbReference type="GO" id="GO:0042734">
    <property type="term" value="C:presynaptic membrane"/>
    <property type="evidence" value="ECO:0007669"/>
    <property type="project" value="UniProtKB-SubCell"/>
</dbReference>
<evidence type="ECO:0000256" key="14">
    <source>
        <dbReference type="ARBA" id="ARBA00034104"/>
    </source>
</evidence>
<dbReference type="GO" id="GO:0010008">
    <property type="term" value="C:endosome membrane"/>
    <property type="evidence" value="ECO:0007669"/>
    <property type="project" value="UniProtKB-SubCell"/>
</dbReference>
<dbReference type="PANTHER" id="PTHR13449">
    <property type="entry name" value="INTEGRAL MEMBRANE PROTEIN GPR177"/>
    <property type="match status" value="1"/>
</dbReference>
<evidence type="ECO:0000256" key="11">
    <source>
        <dbReference type="ARBA" id="ARBA00023273"/>
    </source>
</evidence>